<name>A0A022W3D6_TRIRU</name>
<proteinExistence type="predicted"/>
<dbReference type="Proteomes" id="UP000023758">
    <property type="component" value="Unassembled WGS sequence"/>
</dbReference>
<gene>
    <name evidence="1" type="ORF">H103_04082</name>
</gene>
<sequence>MRVYMNSPMRVDRQTGQGVIADVAVTHSMDANESVERIIGHHAATCFARRNWQSSRGIILRVCAYVDALYIPVFASSVAGRKKSTACHSIYPFSLRGSFISGSEVPIQRETAHHQLKLDMIRKDSWHIGRDPGLESSRSVD</sequence>
<organism evidence="1">
    <name type="scientific">Trichophyton rubrum CBS 288.86</name>
    <dbReference type="NCBI Taxonomy" id="1215330"/>
    <lineage>
        <taxon>Eukaryota</taxon>
        <taxon>Fungi</taxon>
        <taxon>Dikarya</taxon>
        <taxon>Ascomycota</taxon>
        <taxon>Pezizomycotina</taxon>
        <taxon>Eurotiomycetes</taxon>
        <taxon>Eurotiomycetidae</taxon>
        <taxon>Onygenales</taxon>
        <taxon>Arthrodermataceae</taxon>
        <taxon>Trichophyton</taxon>
    </lineage>
</organism>
<accession>A0A022W3D6</accession>
<evidence type="ECO:0000313" key="1">
    <source>
        <dbReference type="EMBL" id="EZF52872.1"/>
    </source>
</evidence>
<protein>
    <submittedName>
        <fullName evidence="1">Uncharacterized protein</fullName>
    </submittedName>
</protein>
<dbReference type="OrthoDB" id="10631874at2759"/>
<dbReference type="AlphaFoldDB" id="A0A022W3D6"/>
<dbReference type="EMBL" id="KK207839">
    <property type="protein sequence ID" value="EZF52872.1"/>
    <property type="molecule type" value="Genomic_DNA"/>
</dbReference>
<reference evidence="1" key="1">
    <citation type="submission" date="2014-02" db="EMBL/GenBank/DDBJ databases">
        <title>The Genome Sequence of Trichophyton rubrum (morphotype fischeri) CBS 288.86.</title>
        <authorList>
            <consortium name="The Broad Institute Genomics Platform"/>
            <person name="Cuomo C.A."/>
            <person name="White T.C."/>
            <person name="Graser Y."/>
            <person name="Martinez-Rossi N."/>
            <person name="Heitman J."/>
            <person name="Young S.K."/>
            <person name="Zeng Q."/>
            <person name="Gargeya S."/>
            <person name="Abouelleil A."/>
            <person name="Alvarado L."/>
            <person name="Chapman S.B."/>
            <person name="Gainer-Dewar J."/>
            <person name="Goldberg J."/>
            <person name="Griggs A."/>
            <person name="Gujja S."/>
            <person name="Hansen M."/>
            <person name="Howarth C."/>
            <person name="Imamovic A."/>
            <person name="Larimer J."/>
            <person name="Martinez D."/>
            <person name="Murphy C."/>
            <person name="Pearson M.D."/>
            <person name="Persinoti G."/>
            <person name="Poon T."/>
            <person name="Priest M."/>
            <person name="Roberts A.D."/>
            <person name="Saif S."/>
            <person name="Shea T.D."/>
            <person name="Sykes S.N."/>
            <person name="Wortman J."/>
            <person name="Nusbaum C."/>
            <person name="Birren B."/>
        </authorList>
    </citation>
    <scope>NUCLEOTIDE SEQUENCE [LARGE SCALE GENOMIC DNA]</scope>
    <source>
        <strain evidence="1">CBS 288.86</strain>
    </source>
</reference>
<dbReference type="HOGENOM" id="CLU_1826678_0_0_1"/>